<evidence type="ECO:0000313" key="2">
    <source>
        <dbReference type="Proteomes" id="UP000324241"/>
    </source>
</evidence>
<protein>
    <submittedName>
        <fullName evidence="1">Uncharacterized protein</fullName>
    </submittedName>
</protein>
<dbReference type="Proteomes" id="UP000324241">
    <property type="component" value="Unassembled WGS sequence"/>
</dbReference>
<reference evidence="1 2" key="1">
    <citation type="submission" date="2019-08" db="EMBL/GenBank/DDBJ databases">
        <title>The genome sequence of a newly discovered highly antifungal drug resistant Aspergillus species, Aspergillus tanneri NIH 1004.</title>
        <authorList>
            <person name="Mounaud S."/>
            <person name="Singh I."/>
            <person name="Joardar V."/>
            <person name="Pakala S."/>
            <person name="Pakala S."/>
            <person name="Venepally P."/>
            <person name="Chung J.K."/>
            <person name="Losada L."/>
            <person name="Nierman W.C."/>
        </authorList>
    </citation>
    <scope>NUCLEOTIDE SEQUENCE [LARGE SCALE GENOMIC DNA]</scope>
    <source>
        <strain evidence="1 2">NIH1004</strain>
    </source>
</reference>
<name>A0A5M9MSH3_9EURO</name>
<dbReference type="AlphaFoldDB" id="A0A5M9MSH3"/>
<organism evidence="1 2">
    <name type="scientific">Aspergillus tanneri</name>
    <dbReference type="NCBI Taxonomy" id="1220188"/>
    <lineage>
        <taxon>Eukaryota</taxon>
        <taxon>Fungi</taxon>
        <taxon>Dikarya</taxon>
        <taxon>Ascomycota</taxon>
        <taxon>Pezizomycotina</taxon>
        <taxon>Eurotiomycetes</taxon>
        <taxon>Eurotiomycetidae</taxon>
        <taxon>Eurotiales</taxon>
        <taxon>Aspergillaceae</taxon>
        <taxon>Aspergillus</taxon>
        <taxon>Aspergillus subgen. Circumdati</taxon>
    </lineage>
</organism>
<dbReference type="GeneID" id="54329227"/>
<accession>A0A5M9MSH3</accession>
<comment type="caution">
    <text evidence="1">The sequence shown here is derived from an EMBL/GenBank/DDBJ whole genome shotgun (WGS) entry which is preliminary data.</text>
</comment>
<evidence type="ECO:0000313" key="1">
    <source>
        <dbReference type="EMBL" id="KAA8647823.1"/>
    </source>
</evidence>
<dbReference type="RefSeq" id="XP_033427184.1">
    <property type="nucleotide sequence ID" value="XM_033571152.1"/>
</dbReference>
<proteinExistence type="predicted"/>
<gene>
    <name evidence="1" type="ORF">ATNIH1004_006525</name>
</gene>
<dbReference type="EMBL" id="QUQM01000004">
    <property type="protein sequence ID" value="KAA8647823.1"/>
    <property type="molecule type" value="Genomic_DNA"/>
</dbReference>
<sequence length="127" mass="14883">MITDIRVVVHGDFNTYPIKLSVSDDDKTFQPQYHWSWAHKLSVNYWYSTPKIGRDQGRPFSIMGKVSENPSPFGKLSGDSVKIDLDFRKEHQPSTKFEKICDYATDYVEFPHFMLRWISTSSRRKTS</sequence>